<dbReference type="VEuPathDB" id="TriTrypDB:Tb427_000346100"/>
<evidence type="ECO:0000256" key="5">
    <source>
        <dbReference type="ARBA" id="ARBA00023136"/>
    </source>
</evidence>
<keyword evidence="3" id="KW-1003">Cell membrane</keyword>
<keyword evidence="8" id="KW-1133">Transmembrane helix</keyword>
<accession>M4TD54</accession>
<evidence type="ECO:0000256" key="6">
    <source>
        <dbReference type="ARBA" id="ARBA00023180"/>
    </source>
</evidence>
<dbReference type="AlphaFoldDB" id="M4TD54"/>
<dbReference type="GO" id="GO:0005886">
    <property type="term" value="C:plasma membrane"/>
    <property type="evidence" value="ECO:0007669"/>
    <property type="project" value="UniProtKB-SubCell"/>
</dbReference>
<organism evidence="10">
    <name type="scientific">Trypanosoma brucei</name>
    <dbReference type="NCBI Taxonomy" id="5691"/>
    <lineage>
        <taxon>Eukaryota</taxon>
        <taxon>Discoba</taxon>
        <taxon>Euglenozoa</taxon>
        <taxon>Kinetoplastea</taxon>
        <taxon>Metakinetoplastina</taxon>
        <taxon>Trypanosomatida</taxon>
        <taxon>Trypanosomatidae</taxon>
        <taxon>Trypanosoma</taxon>
    </lineage>
</organism>
<feature type="signal peptide" evidence="9">
    <location>
        <begin position="1"/>
        <end position="26"/>
    </location>
</feature>
<comment type="function">
    <text evidence="1">VSG forms a coat on the surface of the parasite. The trypanosome evades the immune response of the host by expressing a series of antigenically distinct VSGs from an estimated 1000 VSG genes.</text>
</comment>
<evidence type="ECO:0000256" key="2">
    <source>
        <dbReference type="ARBA" id="ARBA00004609"/>
    </source>
</evidence>
<dbReference type="EMBL" id="KC613534">
    <property type="protein sequence ID" value="AGH60965.1"/>
    <property type="molecule type" value="Genomic_DNA"/>
</dbReference>
<name>M4TD54_9TRYP</name>
<evidence type="ECO:0000313" key="10">
    <source>
        <dbReference type="EMBL" id="AGH60965.1"/>
    </source>
</evidence>
<evidence type="ECO:0000256" key="9">
    <source>
        <dbReference type="SAM" id="SignalP"/>
    </source>
</evidence>
<keyword evidence="5 8" id="KW-0472">Membrane</keyword>
<keyword evidence="4" id="KW-0336">GPI-anchor</keyword>
<evidence type="ECO:0000256" key="1">
    <source>
        <dbReference type="ARBA" id="ARBA00002523"/>
    </source>
</evidence>
<evidence type="ECO:0000256" key="8">
    <source>
        <dbReference type="SAM" id="Phobius"/>
    </source>
</evidence>
<keyword evidence="7" id="KW-0449">Lipoprotein</keyword>
<reference evidence="10" key="1">
    <citation type="submission" date="2013-02" db="EMBL/GenBank/DDBJ databases">
        <authorList>
            <person name="Cross G.A.M."/>
            <person name="Kim H.-S."/>
            <person name="Wickstead B."/>
        </authorList>
    </citation>
    <scope>NUCLEOTIDE SEQUENCE</scope>
    <source>
        <strain evidence="10">Lister 427</strain>
    </source>
</reference>
<dbReference type="GO" id="GO:0098552">
    <property type="term" value="C:side of membrane"/>
    <property type="evidence" value="ECO:0007669"/>
    <property type="project" value="UniProtKB-KW"/>
</dbReference>
<evidence type="ECO:0000256" key="7">
    <source>
        <dbReference type="ARBA" id="ARBA00023288"/>
    </source>
</evidence>
<feature type="transmembrane region" description="Helical" evidence="8">
    <location>
        <begin position="485"/>
        <end position="504"/>
    </location>
</feature>
<evidence type="ECO:0000256" key="3">
    <source>
        <dbReference type="ARBA" id="ARBA00022475"/>
    </source>
</evidence>
<comment type="subcellular location">
    <subcellularLocation>
        <location evidence="2">Cell membrane</location>
        <topology evidence="2">Lipid-anchor</topology>
        <topology evidence="2">GPI-anchor</topology>
    </subcellularLocation>
</comment>
<sequence length="518" mass="56113">MAKKIIPNKQIVLTLVLFTSIQYTIAQLTNDEAATGIGTLCDEEFYLKKIAEHLRSKIVDRNRGLQEAALTASKYEIAAAAADSPEDQCLINALAVKAKQVLKLRQKQAEEPPNALLSGLEHSKEQRGVLLAEIENSKLAVTVKAGTLHGTNSAGTTMLQLETAHSNSADCSISQPDTDRTIANKQPDPAKATQLKLTALNALDKLKKVDKLTFTVASNGCTSSGGGTKTIGQAMAGCSWANGDTVSTSYKPSQYSIATTQTTPIYKEENGKKVCAAHAKQKGAGTTRGEKIADAICEALETKAEGHTMPELSGDTLAEDAVIQEAVASCTKKFTNLVKESDIATNSDLKTYLRTAYGKGTHGFDAKFKPLIKTKTVPVREGDNIKQKAIEKLTLDDDTHAVLARLLHQRLTVIQREPTSGIQTDAKDDAKVAECDGIADKTRCNGKDGCEFKEGKCKLEEGVKSENDEKTTNATGSNSFVIKKAPLLLAVLLLYLKYSQIFWFKFMKFPVFKKYTKS</sequence>
<reference evidence="10" key="2">
    <citation type="journal article" date="2014" name="Mol. Biochem. Parasitol.">
        <title>Capturing the variant surface glycoprotein repertoire (the VSGnome) of Trypanosoma brucei Lister 427.</title>
        <authorList>
            <person name="Cross G.A."/>
            <person name="Kim H.S."/>
            <person name="Wickstead B."/>
        </authorList>
    </citation>
    <scope>NUCLEOTIDE SEQUENCE</scope>
    <source>
        <strain evidence="10">Lister 427</strain>
    </source>
</reference>
<dbReference type="VEuPathDB" id="TriTrypDB:Tb927.11.19380"/>
<evidence type="ECO:0000256" key="4">
    <source>
        <dbReference type="ARBA" id="ARBA00022622"/>
    </source>
</evidence>
<keyword evidence="9" id="KW-0732">Signal</keyword>
<protein>
    <submittedName>
        <fullName evidence="10">Variant surface glycoprotein 390</fullName>
    </submittedName>
</protein>
<dbReference type="SUPFAM" id="SSF58087">
    <property type="entry name" value="Variant surface glycoprotein (N-terminal domain)"/>
    <property type="match status" value="1"/>
</dbReference>
<keyword evidence="8" id="KW-0812">Transmembrane</keyword>
<proteinExistence type="predicted"/>
<feature type="chain" id="PRO_5004058419" evidence="9">
    <location>
        <begin position="27"/>
        <end position="518"/>
    </location>
</feature>
<dbReference type="InterPro" id="IPR027446">
    <property type="entry name" value="VSG_C_dom_sf"/>
</dbReference>
<dbReference type="SUPFAM" id="SSF118251">
    <property type="entry name" value="Variant surface glycoprotein MITAT 1.2, VSG 221, C-terminal domain"/>
    <property type="match status" value="1"/>
</dbReference>
<keyword evidence="6" id="KW-0325">Glycoprotein</keyword>